<sequence>MWFWFSVISFVGVLVFSISMLILIVNSYNELPGIRYDNKVTYVGIVLGLILAIGPSLVKFPYNILNEIDRTVLVKDHVFEEYGLKEEEIITDVQSLGNNERIYNIKTEHGQIEVYVKDQKIIGSESTLDSNQ</sequence>
<evidence type="ECO:0000313" key="3">
    <source>
        <dbReference type="Proteomes" id="UP000216207"/>
    </source>
</evidence>
<protein>
    <submittedName>
        <fullName evidence="2">Uncharacterized protein</fullName>
    </submittedName>
</protein>
<reference evidence="2 3" key="1">
    <citation type="submission" date="2017-07" db="EMBL/GenBank/DDBJ databases">
        <title>Isolation and whole genome analysis of endospore-forming bacteria from heroin.</title>
        <authorList>
            <person name="Kalinowski J."/>
            <person name="Ahrens B."/>
            <person name="Al-Dilaimi A."/>
            <person name="Winkler A."/>
            <person name="Wibberg D."/>
            <person name="Schleenbecker U."/>
            <person name="Ruckert C."/>
            <person name="Wolfel R."/>
            <person name="Grass G."/>
        </authorList>
    </citation>
    <scope>NUCLEOTIDE SEQUENCE [LARGE SCALE GENOMIC DNA]</scope>
    <source>
        <strain evidence="2 3">7539</strain>
    </source>
</reference>
<keyword evidence="1" id="KW-1133">Transmembrane helix</keyword>
<organism evidence="2 3">
    <name type="scientific">Shouchella clausii</name>
    <name type="common">Alkalihalobacillus clausii</name>
    <dbReference type="NCBI Taxonomy" id="79880"/>
    <lineage>
        <taxon>Bacteria</taxon>
        <taxon>Bacillati</taxon>
        <taxon>Bacillota</taxon>
        <taxon>Bacilli</taxon>
        <taxon>Bacillales</taxon>
        <taxon>Bacillaceae</taxon>
        <taxon>Shouchella</taxon>
    </lineage>
</organism>
<keyword evidence="1" id="KW-0812">Transmembrane</keyword>
<accession>A0A268NW80</accession>
<feature type="transmembrane region" description="Helical" evidence="1">
    <location>
        <begin position="6"/>
        <end position="28"/>
    </location>
</feature>
<feature type="transmembrane region" description="Helical" evidence="1">
    <location>
        <begin position="40"/>
        <end position="58"/>
    </location>
</feature>
<keyword evidence="1" id="KW-0472">Membrane</keyword>
<name>A0A268NW80_SHOCL</name>
<dbReference type="RefSeq" id="WP_095327025.1">
    <property type="nucleotide sequence ID" value="NZ_NPCC01000029.1"/>
</dbReference>
<evidence type="ECO:0000313" key="2">
    <source>
        <dbReference type="EMBL" id="PAE87787.1"/>
    </source>
</evidence>
<evidence type="ECO:0000256" key="1">
    <source>
        <dbReference type="SAM" id="Phobius"/>
    </source>
</evidence>
<dbReference type="EMBL" id="NPCC01000029">
    <property type="protein sequence ID" value="PAE87787.1"/>
    <property type="molecule type" value="Genomic_DNA"/>
</dbReference>
<dbReference type="Proteomes" id="UP000216207">
    <property type="component" value="Unassembled WGS sequence"/>
</dbReference>
<comment type="caution">
    <text evidence="2">The sequence shown here is derived from an EMBL/GenBank/DDBJ whole genome shotgun (WGS) entry which is preliminary data.</text>
</comment>
<proteinExistence type="predicted"/>
<dbReference type="AlphaFoldDB" id="A0A268NW80"/>
<gene>
    <name evidence="2" type="ORF">CHH72_16795</name>
</gene>